<proteinExistence type="predicted"/>
<gene>
    <name evidence="1" type="ORF">LEA_10216</name>
</gene>
<protein>
    <submittedName>
        <fullName evidence="1">Protein containing Allophanate hydrolase subunit 2 domain protein</fullName>
    </submittedName>
</protein>
<dbReference type="GO" id="GO:0016787">
    <property type="term" value="F:hydrolase activity"/>
    <property type="evidence" value="ECO:0007669"/>
    <property type="project" value="UniProtKB-KW"/>
</dbReference>
<comment type="caution">
    <text evidence="1">The sequence shown here is derived from an EMBL/GenBank/DDBJ whole genome shotgun (WGS) entry which is preliminary data.</text>
</comment>
<sequence length="75" mass="8211">MVEQRWQQICAKGANHPLGTARTPARPWRFLGGRKLPLFRAVPGPQTDAFTAVGQAAFVHGVYALTADCDRMACK</sequence>
<accession>K1U2E4</accession>
<feature type="non-terminal residue" evidence="1">
    <location>
        <position position="75"/>
    </location>
</feature>
<dbReference type="AlphaFoldDB" id="K1U2E4"/>
<name>K1U2E4_9ZZZZ</name>
<keyword evidence="1" id="KW-0378">Hydrolase</keyword>
<organism evidence="1">
    <name type="scientific">human gut metagenome</name>
    <dbReference type="NCBI Taxonomy" id="408170"/>
    <lineage>
        <taxon>unclassified sequences</taxon>
        <taxon>metagenomes</taxon>
        <taxon>organismal metagenomes</taxon>
    </lineage>
</organism>
<reference evidence="1" key="1">
    <citation type="journal article" date="2013" name="Environ. Microbiol.">
        <title>Microbiota from the distal guts of lean and obese adolescents exhibit partial functional redundancy besides clear differences in community structure.</title>
        <authorList>
            <person name="Ferrer M."/>
            <person name="Ruiz A."/>
            <person name="Lanza F."/>
            <person name="Haange S.B."/>
            <person name="Oberbach A."/>
            <person name="Till H."/>
            <person name="Bargiela R."/>
            <person name="Campoy C."/>
            <person name="Segura M.T."/>
            <person name="Richter M."/>
            <person name="von Bergen M."/>
            <person name="Seifert J."/>
            <person name="Suarez A."/>
        </authorList>
    </citation>
    <scope>NUCLEOTIDE SEQUENCE</scope>
</reference>
<evidence type="ECO:0000313" key="1">
    <source>
        <dbReference type="EMBL" id="EKC65636.1"/>
    </source>
</evidence>
<dbReference type="EMBL" id="AJWY01006874">
    <property type="protein sequence ID" value="EKC65636.1"/>
    <property type="molecule type" value="Genomic_DNA"/>
</dbReference>